<keyword evidence="12" id="KW-1185">Reference proteome</keyword>
<feature type="transmembrane region" description="Helical" evidence="9">
    <location>
        <begin position="123"/>
        <end position="150"/>
    </location>
</feature>
<evidence type="ECO:0000259" key="10">
    <source>
        <dbReference type="PROSITE" id="PS51012"/>
    </source>
</evidence>
<evidence type="ECO:0000256" key="3">
    <source>
        <dbReference type="ARBA" id="ARBA00022448"/>
    </source>
</evidence>
<dbReference type="PANTHER" id="PTHR30413">
    <property type="entry name" value="INNER MEMBRANE TRANSPORT PERMEASE"/>
    <property type="match status" value="1"/>
</dbReference>
<name>A0A5M9I075_9FIRM</name>
<keyword evidence="7 9" id="KW-1133">Transmembrane helix</keyword>
<evidence type="ECO:0000256" key="2">
    <source>
        <dbReference type="ARBA" id="ARBA00007783"/>
    </source>
</evidence>
<sequence>MVYIMDKFQTVIMPKTGWFDIDLKEVWRYRDLISLFVKRNFVSKYKQTILGPLWAVIQPLLTTVVFTVVFGSLAGLSADGVPPFLFYLSGNVAWTYFSACLTQTASTFTSNAGILGKVYFPRVVMPISTVLTNLIAFAIQFVMFLVFWIYYYAKGEVQIDKLVLLLPVLILQMALLSLGTGIIVSALTTKYRDLQMLVGFGVQLWMYATPVAYDIGIIPEKYMGIYMLNPMTSVINIFRKAFLGLGDFEPGYCLLSLGITLIILVVGIILFNRVEKTFMDTV</sequence>
<keyword evidence="5" id="KW-0997">Cell inner membrane</keyword>
<dbReference type="InterPro" id="IPR013525">
    <property type="entry name" value="ABC2_TM"/>
</dbReference>
<comment type="subcellular location">
    <subcellularLocation>
        <location evidence="1">Cell inner membrane</location>
        <topology evidence="1">Multi-pass membrane protein</topology>
    </subcellularLocation>
    <subcellularLocation>
        <location evidence="9">Cell membrane</location>
        <topology evidence="9">Multi-pass membrane protein</topology>
    </subcellularLocation>
</comment>
<dbReference type="EMBL" id="VMSO01000011">
    <property type="protein sequence ID" value="KAA8501149.1"/>
    <property type="molecule type" value="Genomic_DNA"/>
</dbReference>
<keyword evidence="3 9" id="KW-0813">Transport</keyword>
<keyword evidence="4 9" id="KW-1003">Cell membrane</keyword>
<dbReference type="GO" id="GO:0140359">
    <property type="term" value="F:ABC-type transporter activity"/>
    <property type="evidence" value="ECO:0007669"/>
    <property type="project" value="InterPro"/>
</dbReference>
<dbReference type="PROSITE" id="PS51012">
    <property type="entry name" value="ABC_TM2"/>
    <property type="match status" value="1"/>
</dbReference>
<dbReference type="PRINTS" id="PR00164">
    <property type="entry name" value="ABC2TRNSPORT"/>
</dbReference>
<evidence type="ECO:0000313" key="11">
    <source>
        <dbReference type="EMBL" id="KAA8501149.1"/>
    </source>
</evidence>
<keyword evidence="8 9" id="KW-0472">Membrane</keyword>
<evidence type="ECO:0000256" key="1">
    <source>
        <dbReference type="ARBA" id="ARBA00004429"/>
    </source>
</evidence>
<keyword evidence="6 9" id="KW-0812">Transmembrane</keyword>
<feature type="transmembrane region" description="Helical" evidence="9">
    <location>
        <begin position="84"/>
        <end position="102"/>
    </location>
</feature>
<dbReference type="AlphaFoldDB" id="A0A5M9I075"/>
<dbReference type="OrthoDB" id="9786910at2"/>
<organism evidence="11 12">
    <name type="scientific">Mediterraneibacter catenae</name>
    <dbReference type="NCBI Taxonomy" id="2594882"/>
    <lineage>
        <taxon>Bacteria</taxon>
        <taxon>Bacillati</taxon>
        <taxon>Bacillota</taxon>
        <taxon>Clostridia</taxon>
        <taxon>Lachnospirales</taxon>
        <taxon>Lachnospiraceae</taxon>
        <taxon>Mediterraneibacter</taxon>
    </lineage>
</organism>
<evidence type="ECO:0000256" key="5">
    <source>
        <dbReference type="ARBA" id="ARBA00022519"/>
    </source>
</evidence>
<dbReference type="InterPro" id="IPR047817">
    <property type="entry name" value="ABC2_TM_bact-type"/>
</dbReference>
<evidence type="ECO:0000256" key="4">
    <source>
        <dbReference type="ARBA" id="ARBA00022475"/>
    </source>
</evidence>
<feature type="transmembrane region" description="Helical" evidence="9">
    <location>
        <begin position="196"/>
        <end position="216"/>
    </location>
</feature>
<dbReference type="GO" id="GO:0015920">
    <property type="term" value="P:lipopolysaccharide transport"/>
    <property type="evidence" value="ECO:0007669"/>
    <property type="project" value="TreeGrafter"/>
</dbReference>
<dbReference type="PANTHER" id="PTHR30413:SF8">
    <property type="entry name" value="TRANSPORT PERMEASE PROTEIN"/>
    <property type="match status" value="1"/>
</dbReference>
<feature type="transmembrane region" description="Helical" evidence="9">
    <location>
        <begin position="162"/>
        <end position="184"/>
    </location>
</feature>
<dbReference type="Proteomes" id="UP000322025">
    <property type="component" value="Unassembled WGS sequence"/>
</dbReference>
<proteinExistence type="inferred from homology"/>
<gene>
    <name evidence="11" type="ORF">FNY66_09575</name>
</gene>
<evidence type="ECO:0000256" key="7">
    <source>
        <dbReference type="ARBA" id="ARBA00022989"/>
    </source>
</evidence>
<dbReference type="Pfam" id="PF01061">
    <property type="entry name" value="ABC2_membrane"/>
    <property type="match status" value="1"/>
</dbReference>
<dbReference type="InterPro" id="IPR000412">
    <property type="entry name" value="ABC_2_transport"/>
</dbReference>
<evidence type="ECO:0000256" key="6">
    <source>
        <dbReference type="ARBA" id="ARBA00022692"/>
    </source>
</evidence>
<feature type="transmembrane region" description="Helical" evidence="9">
    <location>
        <begin position="53"/>
        <end position="78"/>
    </location>
</feature>
<protein>
    <recommendedName>
        <fullName evidence="9">Transport permease protein</fullName>
    </recommendedName>
</protein>
<dbReference type="GO" id="GO:0043190">
    <property type="term" value="C:ATP-binding cassette (ABC) transporter complex"/>
    <property type="evidence" value="ECO:0007669"/>
    <property type="project" value="InterPro"/>
</dbReference>
<accession>A0A5M9I075</accession>
<feature type="domain" description="ABC transmembrane type-2" evidence="10">
    <location>
        <begin position="50"/>
        <end position="274"/>
    </location>
</feature>
<comment type="caution">
    <text evidence="11">The sequence shown here is derived from an EMBL/GenBank/DDBJ whole genome shotgun (WGS) entry which is preliminary data.</text>
</comment>
<evidence type="ECO:0000313" key="12">
    <source>
        <dbReference type="Proteomes" id="UP000322025"/>
    </source>
</evidence>
<feature type="transmembrane region" description="Helical" evidence="9">
    <location>
        <begin position="251"/>
        <end position="271"/>
    </location>
</feature>
<evidence type="ECO:0000256" key="8">
    <source>
        <dbReference type="ARBA" id="ARBA00023136"/>
    </source>
</evidence>
<reference evidence="11" key="1">
    <citation type="submission" date="2019-07" db="EMBL/GenBank/DDBJ databases">
        <authorList>
            <person name="Wongkuna S."/>
            <person name="Scaria J."/>
        </authorList>
    </citation>
    <scope>NUCLEOTIDE SEQUENCE [LARGE SCALE GENOMIC DNA]</scope>
    <source>
        <strain evidence="11">SW178</strain>
    </source>
</reference>
<comment type="similarity">
    <text evidence="2 9">Belongs to the ABC-2 integral membrane protein family.</text>
</comment>
<evidence type="ECO:0000256" key="9">
    <source>
        <dbReference type="RuleBase" id="RU361157"/>
    </source>
</evidence>